<accession>A0A9W6SWB1</accession>
<evidence type="ECO:0000313" key="1">
    <source>
        <dbReference type="EMBL" id="GME67915.1"/>
    </source>
</evidence>
<name>A0A9W6SWB1_CANBO</name>
<keyword evidence="2" id="KW-1185">Reference proteome</keyword>
<sequence length="109" mass="12457">MRYITSPSSSYKILIKIRDNLYLKCLVALSSPPDSVYSNINVNIVKLKLSDEELSRFSSSESQGDLTAEYLFENIPNSESLLNVSFTDIRDLEDCLRWSLPHYTSELSQ</sequence>
<dbReference type="AlphaFoldDB" id="A0A9W6SWB1"/>
<evidence type="ECO:0000313" key="2">
    <source>
        <dbReference type="Proteomes" id="UP001165120"/>
    </source>
</evidence>
<dbReference type="Proteomes" id="UP001165120">
    <property type="component" value="Unassembled WGS sequence"/>
</dbReference>
<reference evidence="1" key="1">
    <citation type="submission" date="2023-04" db="EMBL/GenBank/DDBJ databases">
        <title>Candida boidinii NBRC 10035.</title>
        <authorList>
            <person name="Ichikawa N."/>
            <person name="Sato H."/>
            <person name="Tonouchi N."/>
        </authorList>
    </citation>
    <scope>NUCLEOTIDE SEQUENCE</scope>
    <source>
        <strain evidence="1">NBRC 10035</strain>
    </source>
</reference>
<dbReference type="EMBL" id="BSXN01000281">
    <property type="protein sequence ID" value="GME67915.1"/>
    <property type="molecule type" value="Genomic_DNA"/>
</dbReference>
<comment type="caution">
    <text evidence="1">The sequence shown here is derived from an EMBL/GenBank/DDBJ whole genome shotgun (WGS) entry which is preliminary data.</text>
</comment>
<protein>
    <submittedName>
        <fullName evidence="1">Unnamed protein product</fullName>
    </submittedName>
</protein>
<organism evidence="1 2">
    <name type="scientific">Candida boidinii</name>
    <name type="common">Yeast</name>
    <dbReference type="NCBI Taxonomy" id="5477"/>
    <lineage>
        <taxon>Eukaryota</taxon>
        <taxon>Fungi</taxon>
        <taxon>Dikarya</taxon>
        <taxon>Ascomycota</taxon>
        <taxon>Saccharomycotina</taxon>
        <taxon>Pichiomycetes</taxon>
        <taxon>Pichiales</taxon>
        <taxon>Pichiaceae</taxon>
        <taxon>Ogataea</taxon>
        <taxon>Ogataea/Candida clade</taxon>
    </lineage>
</organism>
<gene>
    <name evidence="1" type="ORF">Cboi02_000126000</name>
</gene>
<proteinExistence type="predicted"/>